<dbReference type="SUPFAM" id="SSF52096">
    <property type="entry name" value="ClpP/crotonase"/>
    <property type="match status" value="1"/>
</dbReference>
<dbReference type="Gene3D" id="1.10.12.10">
    <property type="entry name" value="Lyase 2-enoyl-coa Hydratase, Chain A, domain 2"/>
    <property type="match status" value="1"/>
</dbReference>
<dbReference type="InterPro" id="IPR014748">
    <property type="entry name" value="Enoyl-CoA_hydra_C"/>
</dbReference>
<sequence length="70" mass="8046">MARDAAVVAAGEILQTAPQARMHVKRMLNERYGLIDFQTMTWALQTSPELREGMRAFMEKRSPAWIPQEL</sequence>
<dbReference type="AlphaFoldDB" id="A0A1S1QPI9"/>
<name>A0A1S1QPI9_9ACTN</name>
<protein>
    <recommendedName>
        <fullName evidence="4">Enoyl-CoA hydratase</fullName>
    </recommendedName>
</protein>
<evidence type="ECO:0000313" key="2">
    <source>
        <dbReference type="EMBL" id="OHV36658.1"/>
    </source>
</evidence>
<gene>
    <name evidence="2" type="ORF">CC117_17310</name>
</gene>
<evidence type="ECO:0008006" key="4">
    <source>
        <dbReference type="Google" id="ProtNLM"/>
    </source>
</evidence>
<dbReference type="EMBL" id="MBLM01000115">
    <property type="protein sequence ID" value="OHV36658.1"/>
    <property type="molecule type" value="Genomic_DNA"/>
</dbReference>
<keyword evidence="3" id="KW-1185">Reference proteome</keyword>
<comment type="similarity">
    <text evidence="1">Belongs to the enoyl-CoA hydratase/isomerase family.</text>
</comment>
<organism evidence="2 3">
    <name type="scientific">Parafrankia colletiae</name>
    <dbReference type="NCBI Taxonomy" id="573497"/>
    <lineage>
        <taxon>Bacteria</taxon>
        <taxon>Bacillati</taxon>
        <taxon>Actinomycetota</taxon>
        <taxon>Actinomycetes</taxon>
        <taxon>Frankiales</taxon>
        <taxon>Frankiaceae</taxon>
        <taxon>Parafrankia</taxon>
    </lineage>
</organism>
<dbReference type="InterPro" id="IPR029045">
    <property type="entry name" value="ClpP/crotonase-like_dom_sf"/>
</dbReference>
<dbReference type="Proteomes" id="UP000179627">
    <property type="component" value="Unassembled WGS sequence"/>
</dbReference>
<dbReference type="RefSeq" id="WP_071084671.1">
    <property type="nucleotide sequence ID" value="NZ_MBLM01000115.1"/>
</dbReference>
<evidence type="ECO:0000256" key="1">
    <source>
        <dbReference type="ARBA" id="ARBA00005254"/>
    </source>
</evidence>
<comment type="caution">
    <text evidence="2">The sequence shown here is derived from an EMBL/GenBank/DDBJ whole genome shotgun (WGS) entry which is preliminary data.</text>
</comment>
<accession>A0A1S1QPI9</accession>
<reference evidence="3" key="1">
    <citation type="submission" date="2016-07" db="EMBL/GenBank/DDBJ databases">
        <title>Sequence Frankia sp. strain CcI1.17.</title>
        <authorList>
            <person name="Ghodhbane-Gtari F."/>
            <person name="Swanson E."/>
            <person name="Gueddou A."/>
            <person name="Morris K."/>
            <person name="Hezbri K."/>
            <person name="Ktari A."/>
            <person name="Nouioui I."/>
            <person name="Abebe-Akele F."/>
            <person name="Simpson S."/>
            <person name="Thomas K."/>
            <person name="Gtari M."/>
            <person name="Tisa L.S."/>
            <person name="Hurst S."/>
        </authorList>
    </citation>
    <scope>NUCLEOTIDE SEQUENCE [LARGE SCALE GENOMIC DNA]</scope>
    <source>
        <strain evidence="3">Cc1.17</strain>
    </source>
</reference>
<proteinExistence type="inferred from homology"/>
<evidence type="ECO:0000313" key="3">
    <source>
        <dbReference type="Proteomes" id="UP000179627"/>
    </source>
</evidence>